<feature type="transmembrane region" description="Helical" evidence="1">
    <location>
        <begin position="145"/>
        <end position="163"/>
    </location>
</feature>
<feature type="transmembrane region" description="Helical" evidence="1">
    <location>
        <begin position="103"/>
        <end position="124"/>
    </location>
</feature>
<dbReference type="InterPro" id="IPR016566">
    <property type="entry name" value="UCP010219"/>
</dbReference>
<organism evidence="2 3">
    <name type="scientific">Catenuloplanes indicus</name>
    <dbReference type="NCBI Taxonomy" id="137267"/>
    <lineage>
        <taxon>Bacteria</taxon>
        <taxon>Bacillati</taxon>
        <taxon>Actinomycetota</taxon>
        <taxon>Actinomycetes</taxon>
        <taxon>Micromonosporales</taxon>
        <taxon>Micromonosporaceae</taxon>
        <taxon>Catenuloplanes</taxon>
    </lineage>
</organism>
<keyword evidence="1" id="KW-1133">Transmembrane helix</keyword>
<dbReference type="EMBL" id="JAUSUZ010000001">
    <property type="protein sequence ID" value="MDQ0365488.1"/>
    <property type="molecule type" value="Genomic_DNA"/>
</dbReference>
<proteinExistence type="predicted"/>
<dbReference type="AlphaFoldDB" id="A0AAE3VWG4"/>
<gene>
    <name evidence="2" type="ORF">J2S42_002157</name>
</gene>
<reference evidence="2 3" key="1">
    <citation type="submission" date="2023-07" db="EMBL/GenBank/DDBJ databases">
        <title>Sequencing the genomes of 1000 actinobacteria strains.</title>
        <authorList>
            <person name="Klenk H.-P."/>
        </authorList>
    </citation>
    <scope>NUCLEOTIDE SEQUENCE [LARGE SCALE GENOMIC DNA]</scope>
    <source>
        <strain evidence="2 3">DSM 44709</strain>
    </source>
</reference>
<keyword evidence="1" id="KW-0812">Transmembrane</keyword>
<comment type="caution">
    <text evidence="2">The sequence shown here is derived from an EMBL/GenBank/DDBJ whole genome shotgun (WGS) entry which is preliminary data.</text>
</comment>
<sequence>MEQNRESLADLLGGRRGAVDATLPPIAFIVGWLAGGRSIVVGVTAAIVVSLAIAVYRLRRGDRFGAVLAGLLGVVVAAMVALYTGNGADFFLPRLLSNAGSAVVWAISIAARWPLLGVIVGAVLGQRTRWRRDPALLRSYGLASWIWVLQYVIRLAVFLPLYFAGQVFALGVAQVALTWPLVAACLAVSWWVMVRTLPADHPGLRHPQDGRTVSKP</sequence>
<dbReference type="Proteomes" id="UP001240236">
    <property type="component" value="Unassembled WGS sequence"/>
</dbReference>
<evidence type="ECO:0000313" key="3">
    <source>
        <dbReference type="Proteomes" id="UP001240236"/>
    </source>
</evidence>
<feature type="transmembrane region" description="Helical" evidence="1">
    <location>
        <begin position="169"/>
        <end position="192"/>
    </location>
</feature>
<keyword evidence="1" id="KW-0472">Membrane</keyword>
<feature type="transmembrane region" description="Helical" evidence="1">
    <location>
        <begin position="26"/>
        <end position="52"/>
    </location>
</feature>
<evidence type="ECO:0000256" key="1">
    <source>
        <dbReference type="SAM" id="Phobius"/>
    </source>
</evidence>
<feature type="transmembrane region" description="Helical" evidence="1">
    <location>
        <begin position="64"/>
        <end position="83"/>
    </location>
</feature>
<dbReference type="RefSeq" id="WP_307238093.1">
    <property type="nucleotide sequence ID" value="NZ_JAUSUZ010000001.1"/>
</dbReference>
<evidence type="ECO:0008006" key="4">
    <source>
        <dbReference type="Google" id="ProtNLM"/>
    </source>
</evidence>
<keyword evidence="3" id="KW-1185">Reference proteome</keyword>
<name>A0AAE3VWG4_9ACTN</name>
<evidence type="ECO:0000313" key="2">
    <source>
        <dbReference type="EMBL" id="MDQ0365488.1"/>
    </source>
</evidence>
<accession>A0AAE3VWG4</accession>
<protein>
    <recommendedName>
        <fullName evidence="4">DUF3159 domain-containing protein</fullName>
    </recommendedName>
</protein>
<dbReference type="Pfam" id="PF11361">
    <property type="entry name" value="DUF3159"/>
    <property type="match status" value="1"/>
</dbReference>